<feature type="region of interest" description="Disordered" evidence="1">
    <location>
        <begin position="45"/>
        <end position="68"/>
    </location>
</feature>
<reference evidence="2 3" key="1">
    <citation type="submission" date="2019-01" db="EMBL/GenBank/DDBJ databases">
        <title>Genome sequences of Streptomyces and Rhizobium isolates collected from root and soil.</title>
        <authorList>
            <person name="Chhettri S."/>
            <person name="Sevigny J.L."/>
            <person name="Sen A."/>
            <person name="Ennis N."/>
            <person name="Tisa L."/>
        </authorList>
    </citation>
    <scope>NUCLEOTIDE SEQUENCE [LARGE SCALE GENOMIC DNA]</scope>
    <source>
        <strain evidence="2 3">San01</strain>
    </source>
</reference>
<feature type="compositionally biased region" description="Basic and acidic residues" evidence="1">
    <location>
        <begin position="45"/>
        <end position="61"/>
    </location>
</feature>
<name>A0A3S2YZQ4_9ACTN</name>
<gene>
    <name evidence="2" type="ORF">EOT10_16755</name>
</gene>
<accession>A0A3S2YZQ4</accession>
<evidence type="ECO:0000313" key="2">
    <source>
        <dbReference type="EMBL" id="RVU23724.1"/>
    </source>
</evidence>
<dbReference type="RefSeq" id="WP_127829020.1">
    <property type="nucleotide sequence ID" value="NZ_RZYA01000007.1"/>
</dbReference>
<protein>
    <submittedName>
        <fullName evidence="2">Uncharacterized protein</fullName>
    </submittedName>
</protein>
<dbReference type="EMBL" id="RZYA01000007">
    <property type="protein sequence ID" value="RVU23724.1"/>
    <property type="molecule type" value="Genomic_DNA"/>
</dbReference>
<keyword evidence="3" id="KW-1185">Reference proteome</keyword>
<evidence type="ECO:0000313" key="3">
    <source>
        <dbReference type="Proteomes" id="UP000283128"/>
    </source>
</evidence>
<evidence type="ECO:0000256" key="1">
    <source>
        <dbReference type="SAM" id="MobiDB-lite"/>
    </source>
</evidence>
<proteinExistence type="predicted"/>
<organism evidence="2 3">
    <name type="scientific">Streptomyces antnestii</name>
    <dbReference type="NCBI Taxonomy" id="2494256"/>
    <lineage>
        <taxon>Bacteria</taxon>
        <taxon>Bacillati</taxon>
        <taxon>Actinomycetota</taxon>
        <taxon>Actinomycetes</taxon>
        <taxon>Kitasatosporales</taxon>
        <taxon>Streptomycetaceae</taxon>
        <taxon>Streptomyces</taxon>
    </lineage>
</organism>
<comment type="caution">
    <text evidence="2">The sequence shown here is derived from an EMBL/GenBank/DDBJ whole genome shotgun (WGS) entry which is preliminary data.</text>
</comment>
<dbReference type="AlphaFoldDB" id="A0A3S2YZQ4"/>
<sequence length="68" mass="7676">MRPPAPRPPKRPTRHRVAHETAWRAWRDLVRDTQAAVTQYAKEQGIARHEAEADVKAKARAGEAPSEP</sequence>
<dbReference type="Proteomes" id="UP000283128">
    <property type="component" value="Unassembled WGS sequence"/>
</dbReference>